<dbReference type="HAMAP" id="MF_01844">
    <property type="entry name" value="NhaA"/>
    <property type="match status" value="1"/>
</dbReference>
<keyword evidence="6 9" id="KW-0915">Sodium</keyword>
<keyword evidence="7 9" id="KW-0472">Membrane</keyword>
<gene>
    <name evidence="9 10" type="primary">nhaA</name>
    <name evidence="10" type="ORF">JW646_18120</name>
</gene>
<comment type="function">
    <text evidence="9">Na(+)/H(+) antiporter that extrudes sodium in exchange for external protons.</text>
</comment>
<evidence type="ECO:0000256" key="7">
    <source>
        <dbReference type="ARBA" id="ARBA00023136"/>
    </source>
</evidence>
<dbReference type="GO" id="GO:0005886">
    <property type="term" value="C:plasma membrane"/>
    <property type="evidence" value="ECO:0007669"/>
    <property type="project" value="UniProtKB-SubCell"/>
</dbReference>
<keyword evidence="3 9" id="KW-1003">Cell membrane</keyword>
<feature type="transmembrane region" description="Helical" evidence="9">
    <location>
        <begin position="99"/>
        <end position="118"/>
    </location>
</feature>
<keyword evidence="5 9" id="KW-1133">Transmembrane helix</keyword>
<dbReference type="EMBL" id="CP081135">
    <property type="protein sequence ID" value="UEL47514.1"/>
    <property type="molecule type" value="Genomic_DNA"/>
</dbReference>
<feature type="transmembrane region" description="Helical" evidence="9">
    <location>
        <begin position="124"/>
        <end position="146"/>
    </location>
</feature>
<evidence type="ECO:0000256" key="5">
    <source>
        <dbReference type="ARBA" id="ARBA00022989"/>
    </source>
</evidence>
<comment type="catalytic activity">
    <reaction evidence="9">
        <text>Na(+)(in) + 2 H(+)(out) = Na(+)(out) + 2 H(+)(in)</text>
        <dbReference type="Rhea" id="RHEA:29251"/>
        <dbReference type="ChEBI" id="CHEBI:15378"/>
        <dbReference type="ChEBI" id="CHEBI:29101"/>
    </reaction>
</comment>
<evidence type="ECO:0000313" key="11">
    <source>
        <dbReference type="Proteomes" id="UP001198983"/>
    </source>
</evidence>
<evidence type="ECO:0000256" key="8">
    <source>
        <dbReference type="ARBA" id="ARBA00023201"/>
    </source>
</evidence>
<keyword evidence="11" id="KW-1185">Reference proteome</keyword>
<keyword evidence="9" id="KW-0406">Ion transport</keyword>
<feature type="transmembrane region" description="Helical" evidence="9">
    <location>
        <begin position="21"/>
        <end position="40"/>
    </location>
</feature>
<dbReference type="Pfam" id="PF06965">
    <property type="entry name" value="Na_H_antiport_1"/>
    <property type="match status" value="1"/>
</dbReference>
<evidence type="ECO:0000256" key="3">
    <source>
        <dbReference type="ARBA" id="ARBA00022475"/>
    </source>
</evidence>
<evidence type="ECO:0000256" key="6">
    <source>
        <dbReference type="ARBA" id="ARBA00023053"/>
    </source>
</evidence>
<dbReference type="GO" id="GO:0015385">
    <property type="term" value="F:sodium:proton antiporter activity"/>
    <property type="evidence" value="ECO:0007669"/>
    <property type="project" value="UniProtKB-UniRule"/>
</dbReference>
<dbReference type="KEGG" id="tem:JW646_18120"/>
<sequence length="406" mass="44882">MNKIRKETNVMNSIKKIIKSDLATGVLLMCATMAAVFMTNSHLQETYHYLLSGVNLIGKFNLHMIINDFLMAIFFLVVGLEIKNEILYGNLSSFKKASFPVIAALGGVIVPAIIFMLININTEFIHGVGVPISTDIAFAIAIFMIFRKKLNSTLKIFLLSLAVVDDLISIFAIGVLYSSHIDYSFIILAVGIVVLLFMLNKVFKVRKVYPYMILGLIVWYFVYKSGVHATISGVVLAFTIPTKSKEKESESIANKIEHVLSPISNLIILPLFAFANTGINFNVNINHNKVGTLINGIILGLVIGKPLGIMLFTSIASKLNITEKPKGVSWASLFKVSMLAGIGFTMSIFVSELAFSYNHNLINIAKISILMASIITLFSSYLVIIVLPQIKNKCGICIKFKKLLYH</sequence>
<protein>
    <recommendedName>
        <fullName evidence="9">Na(+)/H(+) antiporter NhaA</fullName>
    </recommendedName>
    <alternativeName>
        <fullName evidence="9">Sodium/proton antiporter NhaA</fullName>
    </alternativeName>
</protein>
<feature type="transmembrane region" description="Helical" evidence="9">
    <location>
        <begin position="336"/>
        <end position="355"/>
    </location>
</feature>
<dbReference type="RefSeq" id="WP_228415897.1">
    <property type="nucleotide sequence ID" value="NZ_CP081135.1"/>
</dbReference>
<dbReference type="PANTHER" id="PTHR30341:SF0">
    <property type="entry name" value="NA(+)_H(+) ANTIPORTER NHAA"/>
    <property type="match status" value="1"/>
</dbReference>
<name>A0AAX2ZDW1_9FIRM</name>
<comment type="subcellular location">
    <subcellularLocation>
        <location evidence="1">Cell inner membrane</location>
        <topology evidence="1">Multi-pass membrane protein</topology>
    </subcellularLocation>
    <subcellularLocation>
        <location evidence="9">Cell membrane</location>
        <topology evidence="9">Multi-pass membrane protein</topology>
    </subcellularLocation>
</comment>
<dbReference type="InterPro" id="IPR023171">
    <property type="entry name" value="Na/H_antiporter_dom_sf"/>
</dbReference>
<keyword evidence="4 9" id="KW-0812">Transmembrane</keyword>
<dbReference type="PANTHER" id="PTHR30341">
    <property type="entry name" value="SODIUM ION/PROTON ANTIPORTER NHAA-RELATED"/>
    <property type="match status" value="1"/>
</dbReference>
<evidence type="ECO:0000256" key="4">
    <source>
        <dbReference type="ARBA" id="ARBA00022692"/>
    </source>
</evidence>
<dbReference type="GO" id="GO:0006885">
    <property type="term" value="P:regulation of pH"/>
    <property type="evidence" value="ECO:0007669"/>
    <property type="project" value="UniProtKB-UniRule"/>
</dbReference>
<dbReference type="Proteomes" id="UP001198983">
    <property type="component" value="Chromosome"/>
</dbReference>
<evidence type="ECO:0000313" key="10">
    <source>
        <dbReference type="EMBL" id="UEL47514.1"/>
    </source>
</evidence>
<comment type="similarity">
    <text evidence="9">Belongs to the NhaA Na(+)/H(+) (TC 2.A.33) antiporter family.</text>
</comment>
<keyword evidence="9" id="KW-0813">Transport</keyword>
<dbReference type="InterPro" id="IPR004670">
    <property type="entry name" value="NhaA"/>
</dbReference>
<reference evidence="10 11" key="1">
    <citation type="journal article" date="2023" name="Int. J. Syst. Evol. Microbiol.">
        <title>Terrisporobacter hibernicus sp. nov., isolated from bovine faeces in Northern Ireland.</title>
        <authorList>
            <person name="Mitchell M."/>
            <person name="Nguyen S.V."/>
            <person name="Connor M."/>
            <person name="Fairley D.J."/>
            <person name="Donoghue O."/>
            <person name="Marshall H."/>
            <person name="Koolman L."/>
            <person name="McMullan G."/>
            <person name="Schaffer K.E."/>
            <person name="McGrath J.W."/>
            <person name="Fanning S."/>
        </authorList>
    </citation>
    <scope>NUCLEOTIDE SEQUENCE [LARGE SCALE GENOMIC DNA]</scope>
    <source>
        <strain evidence="10 11">MCA3</strain>
    </source>
</reference>
<dbReference type="NCBIfam" id="TIGR00773">
    <property type="entry name" value="NhaA"/>
    <property type="match status" value="1"/>
</dbReference>
<feature type="transmembrane region" description="Helical" evidence="9">
    <location>
        <begin position="158"/>
        <end position="177"/>
    </location>
</feature>
<proteinExistence type="inferred from homology"/>
<dbReference type="AlphaFoldDB" id="A0AAX2ZDW1"/>
<keyword evidence="2 9" id="KW-0050">Antiport</keyword>
<evidence type="ECO:0000256" key="9">
    <source>
        <dbReference type="HAMAP-Rule" id="MF_01844"/>
    </source>
</evidence>
<accession>A0AAX2ZDW1</accession>
<feature type="transmembrane region" description="Helical" evidence="9">
    <location>
        <begin position="211"/>
        <end position="240"/>
    </location>
</feature>
<feature type="transmembrane region" description="Helical" evidence="9">
    <location>
        <begin position="367"/>
        <end position="387"/>
    </location>
</feature>
<feature type="transmembrane region" description="Helical" evidence="9">
    <location>
        <begin position="293"/>
        <end position="316"/>
    </location>
</feature>
<evidence type="ECO:0000256" key="2">
    <source>
        <dbReference type="ARBA" id="ARBA00022449"/>
    </source>
</evidence>
<dbReference type="Gene3D" id="1.20.1530.10">
    <property type="entry name" value="Na+/H+ antiporter like domain"/>
    <property type="match status" value="1"/>
</dbReference>
<organism evidence="10 11">
    <name type="scientific">Terrisporobacter hibernicus</name>
    <dbReference type="NCBI Taxonomy" id="2813371"/>
    <lineage>
        <taxon>Bacteria</taxon>
        <taxon>Bacillati</taxon>
        <taxon>Bacillota</taxon>
        <taxon>Clostridia</taxon>
        <taxon>Peptostreptococcales</taxon>
        <taxon>Peptostreptococcaceae</taxon>
        <taxon>Terrisporobacter</taxon>
    </lineage>
</organism>
<evidence type="ECO:0000256" key="1">
    <source>
        <dbReference type="ARBA" id="ARBA00004429"/>
    </source>
</evidence>
<feature type="transmembrane region" description="Helical" evidence="9">
    <location>
        <begin position="183"/>
        <end position="199"/>
    </location>
</feature>
<keyword evidence="8 9" id="KW-0739">Sodium transport</keyword>